<feature type="compositionally biased region" description="Basic residues" evidence="4">
    <location>
        <begin position="200"/>
        <end position="221"/>
    </location>
</feature>
<keyword evidence="1" id="KW-0479">Metal-binding</keyword>
<feature type="region of interest" description="Disordered" evidence="4">
    <location>
        <begin position="399"/>
        <end position="428"/>
    </location>
</feature>
<dbReference type="Gene3D" id="3.30.40.10">
    <property type="entry name" value="Zinc/RING finger domain, C3HC4 (zinc finger)"/>
    <property type="match status" value="1"/>
</dbReference>
<feature type="compositionally biased region" description="Polar residues" evidence="4">
    <location>
        <begin position="583"/>
        <end position="593"/>
    </location>
</feature>
<keyword evidence="3" id="KW-0862">Zinc</keyword>
<dbReference type="InterPro" id="IPR011011">
    <property type="entry name" value="Znf_FYVE_PHD"/>
</dbReference>
<gene>
    <name evidence="6" type="ORF">CMQ_6127</name>
</gene>
<dbReference type="InterPro" id="IPR001965">
    <property type="entry name" value="Znf_PHD"/>
</dbReference>
<dbReference type="Proteomes" id="UP000007796">
    <property type="component" value="Unassembled WGS sequence"/>
</dbReference>
<feature type="domain" description="Zinc finger PHD-type" evidence="5">
    <location>
        <begin position="451"/>
        <end position="501"/>
    </location>
</feature>
<dbReference type="RefSeq" id="XP_014170667.1">
    <property type="nucleotide sequence ID" value="XM_014315192.1"/>
</dbReference>
<feature type="compositionally biased region" description="Basic and acidic residues" evidence="4">
    <location>
        <begin position="813"/>
        <end position="823"/>
    </location>
</feature>
<dbReference type="PANTHER" id="PTHR14296:SF3">
    <property type="entry name" value="DIKAR, ISOFORM F"/>
    <property type="match status" value="1"/>
</dbReference>
<evidence type="ECO:0000256" key="3">
    <source>
        <dbReference type="ARBA" id="ARBA00022833"/>
    </source>
</evidence>
<name>F0XMG9_GROCL</name>
<feature type="compositionally biased region" description="Low complexity" evidence="4">
    <location>
        <begin position="780"/>
        <end position="789"/>
    </location>
</feature>
<dbReference type="STRING" id="655863.F0XMG9"/>
<sequence length="823" mass="91729">MVSVRKRLLDDRGPAAAADAPRPSPELRRLRNMWQFACLCQWLYIFGPVIKLDAPDIDELEAQCLSPHSTTLQEIGLAMLKYLSSHRGLTADLFDEYTRRQYVAKAPELPNPFGTDEIPDKFSGFDAFKKVRVLHQMTQFIMMNSEKLREKMAEQKDVVDQDQTSWRIEPFGWDSNDDTYFVLDDNRVYRLKELPPAPPRPKKNTKKARAQARRASKRRRVSTATSSNDMEDEAEDTVVEAEAEPELKENDEAGDDGLGGMKWECVAVSLDEIRQLLGTIPGRKDANEKILHSKIVDHLLPIIEQQEEKRRKRDKEREKELLNMAKLAQAKRSSRIAGRQEQIKQEELQREEETKRRHDEEVRRKEEQKLRKLERDRDNRLMSRENRLRERELRRLQHQEELSQLSEDSKSVSSAGGPGRISERQRAAEIEKTREALRELEQEEDEEWVFDCVCGLHGKVDDGQHSVSCERCNIWQHSRCLGINEEEAEKDDFHFVCSSCRRRSREAETGVRSPIVKIKVNRPAVASNSANGTAVPQPVVRSALEPPREGVNSGIPVKIDAAPQALTSASSNIGADPVLKPAETSNGIHNPFSSPHPELSPPGLSPRKSHAYDTIYEQASPTPVGLMRKFGDHSLSPNIAIRAPALLLRPTNEKTAGGPPASPTKPRAEGPAGESSGSSQPSAQTVLFPPPTPSSASSTRVKNELSGQQQQQQRTPSVVMTPRLHHPQRDDPGSGQRARTLSPLLPSHGGLSPTKQSPSVANDFSASFPSSSPTPPIFPPAAALSPSAPKQDPTPPIKSGSFGYRQVSGGPPSDRKSSPAARE</sequence>
<accession>F0XMG9</accession>
<dbReference type="eggNOG" id="ENOG502S8YW">
    <property type="taxonomic scope" value="Eukaryota"/>
</dbReference>
<dbReference type="GO" id="GO:0031213">
    <property type="term" value="C:RSF complex"/>
    <property type="evidence" value="ECO:0007669"/>
    <property type="project" value="InterPro"/>
</dbReference>
<evidence type="ECO:0000256" key="2">
    <source>
        <dbReference type="ARBA" id="ARBA00022771"/>
    </source>
</evidence>
<organism evidence="7">
    <name type="scientific">Grosmannia clavigera (strain kw1407 / UAMH 11150)</name>
    <name type="common">Blue stain fungus</name>
    <name type="synonym">Graphiocladiella clavigera</name>
    <dbReference type="NCBI Taxonomy" id="655863"/>
    <lineage>
        <taxon>Eukaryota</taxon>
        <taxon>Fungi</taxon>
        <taxon>Dikarya</taxon>
        <taxon>Ascomycota</taxon>
        <taxon>Pezizomycotina</taxon>
        <taxon>Sordariomycetes</taxon>
        <taxon>Sordariomycetidae</taxon>
        <taxon>Ophiostomatales</taxon>
        <taxon>Ophiostomataceae</taxon>
        <taxon>Leptographium</taxon>
    </lineage>
</organism>
<dbReference type="InParanoid" id="F0XMG9"/>
<proteinExistence type="predicted"/>
<dbReference type="HOGENOM" id="CLU_015602_0_0_1"/>
<dbReference type="AlphaFoldDB" id="F0XMG9"/>
<reference evidence="6 7" key="1">
    <citation type="journal article" date="2011" name="Proc. Natl. Acad. Sci. U.S.A.">
        <title>Genome and transcriptome analyses of the mountain pine beetle-fungal symbiont Grosmannia clavigera, a lodgepole pine pathogen.</title>
        <authorList>
            <person name="DiGuistini S."/>
            <person name="Wang Y."/>
            <person name="Liao N.Y."/>
            <person name="Taylor G."/>
            <person name="Tanguay P."/>
            <person name="Feau N."/>
            <person name="Henrissat B."/>
            <person name="Chan S.K."/>
            <person name="Hesse-Orce U."/>
            <person name="Alamouti S.M."/>
            <person name="Tsui C.K.M."/>
            <person name="Docking R.T."/>
            <person name="Levasseur A."/>
            <person name="Haridas S."/>
            <person name="Robertson G."/>
            <person name="Birol I."/>
            <person name="Holt R.A."/>
            <person name="Marra M.A."/>
            <person name="Hamelin R.C."/>
            <person name="Hirst M."/>
            <person name="Jones S.J.M."/>
            <person name="Bohlmann J."/>
            <person name="Breuil C."/>
        </authorList>
    </citation>
    <scope>NUCLEOTIDE SEQUENCE [LARGE SCALE GENOMIC DNA]</scope>
    <source>
        <strain evidence="7">kw1407 / UAMH 11150</strain>
    </source>
</reference>
<dbReference type="PROSITE" id="PS01359">
    <property type="entry name" value="ZF_PHD_1"/>
    <property type="match status" value="1"/>
</dbReference>
<dbReference type="GO" id="GO:0008270">
    <property type="term" value="F:zinc ion binding"/>
    <property type="evidence" value="ECO:0007669"/>
    <property type="project" value="UniProtKB-KW"/>
</dbReference>
<feature type="region of interest" description="Disordered" evidence="4">
    <location>
        <begin position="192"/>
        <end position="259"/>
    </location>
</feature>
<dbReference type="EMBL" id="GL629794">
    <property type="protein sequence ID" value="EFX01185.1"/>
    <property type="molecule type" value="Genomic_DNA"/>
</dbReference>
<evidence type="ECO:0000256" key="1">
    <source>
        <dbReference type="ARBA" id="ARBA00022723"/>
    </source>
</evidence>
<protein>
    <submittedName>
        <fullName evidence="6">Phd finger domain protein</fullName>
    </submittedName>
</protein>
<feature type="compositionally biased region" description="Low complexity" evidence="4">
    <location>
        <begin position="741"/>
        <end position="753"/>
    </location>
</feature>
<feature type="compositionally biased region" description="Basic and acidic residues" evidence="4">
    <location>
        <begin position="341"/>
        <end position="372"/>
    </location>
</feature>
<dbReference type="Pfam" id="PF00628">
    <property type="entry name" value="PHD"/>
    <property type="match status" value="1"/>
</dbReference>
<evidence type="ECO:0000259" key="5">
    <source>
        <dbReference type="SMART" id="SM00249"/>
    </source>
</evidence>
<feature type="compositionally biased region" description="Low complexity" evidence="4">
    <location>
        <begin position="669"/>
        <end position="684"/>
    </location>
</feature>
<dbReference type="PANTHER" id="PTHR14296">
    <property type="entry name" value="REMODELING AND SPACING FACTOR 1"/>
    <property type="match status" value="1"/>
</dbReference>
<keyword evidence="7" id="KW-1185">Reference proteome</keyword>
<dbReference type="InterPro" id="IPR013083">
    <property type="entry name" value="Znf_RING/FYVE/PHD"/>
</dbReference>
<dbReference type="InterPro" id="IPR019786">
    <property type="entry name" value="Zinc_finger_PHD-type_CS"/>
</dbReference>
<feature type="region of interest" description="Disordered" evidence="4">
    <location>
        <begin position="572"/>
        <end position="609"/>
    </location>
</feature>
<evidence type="ECO:0000313" key="6">
    <source>
        <dbReference type="EMBL" id="EFX01185.1"/>
    </source>
</evidence>
<keyword evidence="2" id="KW-0863">Zinc-finger</keyword>
<evidence type="ECO:0000313" key="7">
    <source>
        <dbReference type="Proteomes" id="UP000007796"/>
    </source>
</evidence>
<evidence type="ECO:0000256" key="4">
    <source>
        <dbReference type="SAM" id="MobiDB-lite"/>
    </source>
</evidence>
<dbReference type="GeneID" id="25979526"/>
<dbReference type="InterPro" id="IPR028938">
    <property type="entry name" value="Rsf1-like"/>
</dbReference>
<feature type="region of interest" description="Disordered" evidence="4">
    <location>
        <begin position="647"/>
        <end position="823"/>
    </location>
</feature>
<dbReference type="InterPro" id="IPR019787">
    <property type="entry name" value="Znf_PHD-finger"/>
</dbReference>
<dbReference type="SMART" id="SM00249">
    <property type="entry name" value="PHD"/>
    <property type="match status" value="1"/>
</dbReference>
<dbReference type="OrthoDB" id="303107at2759"/>
<dbReference type="GO" id="GO:0006355">
    <property type="term" value="P:regulation of DNA-templated transcription"/>
    <property type="evidence" value="ECO:0007669"/>
    <property type="project" value="InterPro"/>
</dbReference>
<feature type="compositionally biased region" description="Acidic residues" evidence="4">
    <location>
        <begin position="229"/>
        <end position="244"/>
    </location>
</feature>
<feature type="region of interest" description="Disordered" evidence="4">
    <location>
        <begin position="326"/>
        <end position="372"/>
    </location>
</feature>
<dbReference type="SUPFAM" id="SSF57903">
    <property type="entry name" value="FYVE/PHD zinc finger"/>
    <property type="match status" value="1"/>
</dbReference>